<reference evidence="2" key="1">
    <citation type="submission" date="2021-04" db="EMBL/GenBank/DDBJ databases">
        <title>Genome based classification of Actinospica acidithermotolerans sp. nov., an actinobacterium isolated from an Indonesian hot spring.</title>
        <authorList>
            <person name="Kusuma A.B."/>
            <person name="Putra K.E."/>
            <person name="Nafisah S."/>
            <person name="Loh J."/>
            <person name="Nouioui I."/>
            <person name="Goodfellow M."/>
        </authorList>
    </citation>
    <scope>NUCLEOTIDE SEQUENCE</scope>
    <source>
        <strain evidence="2">CSCA 57</strain>
    </source>
</reference>
<accession>A0A941ITB7</accession>
<protein>
    <submittedName>
        <fullName evidence="2">Uncharacterized protein</fullName>
    </submittedName>
</protein>
<organism evidence="2 3">
    <name type="scientific">Actinospica durhamensis</name>
    <dbReference type="NCBI Taxonomy" id="1508375"/>
    <lineage>
        <taxon>Bacteria</taxon>
        <taxon>Bacillati</taxon>
        <taxon>Actinomycetota</taxon>
        <taxon>Actinomycetes</taxon>
        <taxon>Catenulisporales</taxon>
        <taxon>Actinospicaceae</taxon>
        <taxon>Actinospica</taxon>
    </lineage>
</organism>
<proteinExistence type="predicted"/>
<evidence type="ECO:0000313" key="2">
    <source>
        <dbReference type="EMBL" id="MBR7839549.1"/>
    </source>
</evidence>
<feature type="region of interest" description="Disordered" evidence="1">
    <location>
        <begin position="1"/>
        <end position="20"/>
    </location>
</feature>
<evidence type="ECO:0000313" key="3">
    <source>
        <dbReference type="Proteomes" id="UP000675781"/>
    </source>
</evidence>
<evidence type="ECO:0000256" key="1">
    <source>
        <dbReference type="SAM" id="MobiDB-lite"/>
    </source>
</evidence>
<dbReference type="AlphaFoldDB" id="A0A941ITB7"/>
<sequence length="201" mass="21886">MGFFESMSAPPPVDTVRPKDGPWMRPERVVPGSVAADVVLIHTDEVAVVVSGMRAYANGFELDVHARQRHAPAEGRWISRGPKAAPPKGEEVDPGELGDQMLRFGVLYADARRGSTPRLPGPLQREPPPVGEVLIAEISAGHGNRRDLKSTYWIHPLPPHGPLVFVASWLGWGVAETQVPMDSALIREASQRTVTLWPDGT</sequence>
<dbReference type="Proteomes" id="UP000675781">
    <property type="component" value="Unassembled WGS sequence"/>
</dbReference>
<keyword evidence="3" id="KW-1185">Reference proteome</keyword>
<name>A0A941ITB7_9ACTN</name>
<dbReference type="EMBL" id="JAGSOG010000485">
    <property type="protein sequence ID" value="MBR7839549.1"/>
    <property type="molecule type" value="Genomic_DNA"/>
</dbReference>
<gene>
    <name evidence="2" type="ORF">KDL01_40215</name>
</gene>
<dbReference type="RefSeq" id="WP_212533977.1">
    <property type="nucleotide sequence ID" value="NZ_JAGSOG010000485.1"/>
</dbReference>
<comment type="caution">
    <text evidence="2">The sequence shown here is derived from an EMBL/GenBank/DDBJ whole genome shotgun (WGS) entry which is preliminary data.</text>
</comment>
<feature type="region of interest" description="Disordered" evidence="1">
    <location>
        <begin position="73"/>
        <end position="96"/>
    </location>
</feature>